<name>A0A8S0X4M3_CYCAE</name>
<comment type="caution">
    <text evidence="2">The sequence shown here is derived from an EMBL/GenBank/DDBJ whole genome shotgun (WGS) entry which is preliminary data.</text>
</comment>
<feature type="compositionally biased region" description="Low complexity" evidence="1">
    <location>
        <begin position="162"/>
        <end position="173"/>
    </location>
</feature>
<accession>A0A8S0X4M3</accession>
<protein>
    <submittedName>
        <fullName evidence="2">Uncharacterized protein</fullName>
    </submittedName>
</protein>
<evidence type="ECO:0000313" key="2">
    <source>
        <dbReference type="EMBL" id="CAA7267052.1"/>
    </source>
</evidence>
<proteinExistence type="predicted"/>
<dbReference type="AlphaFoldDB" id="A0A8S0X4M3"/>
<reference evidence="2 3" key="1">
    <citation type="submission" date="2020-01" db="EMBL/GenBank/DDBJ databases">
        <authorList>
            <person name="Gupta K D."/>
        </authorList>
    </citation>
    <scope>NUCLEOTIDE SEQUENCE [LARGE SCALE GENOMIC DNA]</scope>
</reference>
<dbReference type="Proteomes" id="UP000467700">
    <property type="component" value="Unassembled WGS sequence"/>
</dbReference>
<dbReference type="EMBL" id="CACVBS010000057">
    <property type="protein sequence ID" value="CAA7267052.1"/>
    <property type="molecule type" value="Genomic_DNA"/>
</dbReference>
<sequence>MSLLTCITVITPLYPSRHRPEIYNKLQSEPTVHPYTVTTTTEPPPPPPPRLQAIMTVASLVAFQETCDRLAASLDAHTVVCVDLAKVIRELSKIEIHVMPVPQAEDASKAEDSPTAEVSRCPSPVATLAETEIEEVQIAPNVPRSRAGSVGENVAESVTQGATKTATEAVTEASPMNKFGDVPFKHGGKGLNGDEYCSHVQRPGDLKQAFHYRNTDRSVYYMNPDGSTYHYAPRTGRSRYQPAPGDQNDSELRTERTVVLDCDAGHLHLTGERLPAHSIPVLNHHPLPLASPMIINLTYAFQQTADRLVASLGVHTTAVRAQTAALEAQTAASVGMTQAINELSQSLREVKVDTASKPEDVCEPEPSPCSSRGETLANIEIAELRSTFAQAMIDAPHSVERVAKKRMSPREKFGFVPFSSGGTNQRGNRYCGHIKRPGDREQAYHYLSPDGSVFYKNPDGSTYRYKARERRSYYRPPPQVNGCQKVTHDADPQKAAAALVFSPRPSVVAGNRTTSTTTITSSMMPPRSAAPSPTASASCPAPRVAVTALASVSSLSLPKLRSRLRALALASVEAPAPRDVGNRDSSKLLRVLRLHDDDLWLAILLFTLRGSVYSLQGCLFELHLDILDVDSDPWART</sequence>
<dbReference type="OrthoDB" id="3053904at2759"/>
<organism evidence="2 3">
    <name type="scientific">Cyclocybe aegerita</name>
    <name type="common">Black poplar mushroom</name>
    <name type="synonym">Agrocybe aegerita</name>
    <dbReference type="NCBI Taxonomy" id="1973307"/>
    <lineage>
        <taxon>Eukaryota</taxon>
        <taxon>Fungi</taxon>
        <taxon>Dikarya</taxon>
        <taxon>Basidiomycota</taxon>
        <taxon>Agaricomycotina</taxon>
        <taxon>Agaricomycetes</taxon>
        <taxon>Agaricomycetidae</taxon>
        <taxon>Agaricales</taxon>
        <taxon>Agaricineae</taxon>
        <taxon>Bolbitiaceae</taxon>
        <taxon>Cyclocybe</taxon>
    </lineage>
</organism>
<feature type="region of interest" description="Disordered" evidence="1">
    <location>
        <begin position="516"/>
        <end position="537"/>
    </location>
</feature>
<keyword evidence="3" id="KW-1185">Reference proteome</keyword>
<evidence type="ECO:0000256" key="1">
    <source>
        <dbReference type="SAM" id="MobiDB-lite"/>
    </source>
</evidence>
<feature type="region of interest" description="Disordered" evidence="1">
    <location>
        <begin position="143"/>
        <end position="185"/>
    </location>
</feature>
<evidence type="ECO:0000313" key="3">
    <source>
        <dbReference type="Proteomes" id="UP000467700"/>
    </source>
</evidence>
<gene>
    <name evidence="2" type="ORF">AAE3_LOCUS9233</name>
</gene>